<dbReference type="Proteomes" id="UP001500443">
    <property type="component" value="Unassembled WGS sequence"/>
</dbReference>
<evidence type="ECO:0000256" key="1">
    <source>
        <dbReference type="SAM" id="MobiDB-lite"/>
    </source>
</evidence>
<name>A0ABP5IYY8_9ACTN</name>
<dbReference type="EMBL" id="BAAAPF010000002">
    <property type="protein sequence ID" value="GAA2107036.1"/>
    <property type="molecule type" value="Genomic_DNA"/>
</dbReference>
<organism evidence="2 3">
    <name type="scientific">Streptomyces synnematoformans</name>
    <dbReference type="NCBI Taxonomy" id="415721"/>
    <lineage>
        <taxon>Bacteria</taxon>
        <taxon>Bacillati</taxon>
        <taxon>Actinomycetota</taxon>
        <taxon>Actinomycetes</taxon>
        <taxon>Kitasatosporales</taxon>
        <taxon>Streptomycetaceae</taxon>
        <taxon>Streptomyces</taxon>
    </lineage>
</organism>
<protein>
    <submittedName>
        <fullName evidence="2">Uncharacterized protein</fullName>
    </submittedName>
</protein>
<evidence type="ECO:0000313" key="2">
    <source>
        <dbReference type="EMBL" id="GAA2107036.1"/>
    </source>
</evidence>
<keyword evidence="3" id="KW-1185">Reference proteome</keyword>
<sequence>MRESPATARFYIISPRARRGEHHDRGHGGEFVAYDDGARGLQHQAGDPALPWRPPMGGGQRRGVVPESLSVASTRGR</sequence>
<accession>A0ABP5IYY8</accession>
<reference evidence="3" key="1">
    <citation type="journal article" date="2019" name="Int. J. Syst. Evol. Microbiol.">
        <title>The Global Catalogue of Microorganisms (GCM) 10K type strain sequencing project: providing services to taxonomists for standard genome sequencing and annotation.</title>
        <authorList>
            <consortium name="The Broad Institute Genomics Platform"/>
            <consortium name="The Broad Institute Genome Sequencing Center for Infectious Disease"/>
            <person name="Wu L."/>
            <person name="Ma J."/>
        </authorList>
    </citation>
    <scope>NUCLEOTIDE SEQUENCE [LARGE SCALE GENOMIC DNA]</scope>
    <source>
        <strain evidence="3">JCM 15481</strain>
    </source>
</reference>
<gene>
    <name evidence="2" type="ORF">GCM10009802_01790</name>
</gene>
<comment type="caution">
    <text evidence="2">The sequence shown here is derived from an EMBL/GenBank/DDBJ whole genome shotgun (WGS) entry which is preliminary data.</text>
</comment>
<dbReference type="RefSeq" id="WP_344286769.1">
    <property type="nucleotide sequence ID" value="NZ_BAAAPF010000002.1"/>
</dbReference>
<evidence type="ECO:0000313" key="3">
    <source>
        <dbReference type="Proteomes" id="UP001500443"/>
    </source>
</evidence>
<feature type="region of interest" description="Disordered" evidence="1">
    <location>
        <begin position="41"/>
        <end position="77"/>
    </location>
</feature>
<proteinExistence type="predicted"/>